<feature type="coiled-coil region" evidence="5">
    <location>
        <begin position="450"/>
        <end position="487"/>
    </location>
</feature>
<evidence type="ECO:0000256" key="3">
    <source>
        <dbReference type="ARBA" id="ARBA00023125"/>
    </source>
</evidence>
<accession>A0A976FIL9</accession>
<feature type="compositionally biased region" description="Low complexity" evidence="6">
    <location>
        <begin position="1"/>
        <end position="17"/>
    </location>
</feature>
<feature type="domain" description="Transcription factor CBF/NF-Y/archaeal histone" evidence="7">
    <location>
        <begin position="617"/>
        <end position="653"/>
    </location>
</feature>
<evidence type="ECO:0000313" key="8">
    <source>
        <dbReference type="EMBL" id="TDH67512.1"/>
    </source>
</evidence>
<reference evidence="8 9" key="1">
    <citation type="journal article" date="2021" name="Genome Biol.">
        <title>AFLAP: assembly-free linkage analysis pipeline using k-mers from genome sequencing data.</title>
        <authorList>
            <person name="Fletcher K."/>
            <person name="Zhang L."/>
            <person name="Gil J."/>
            <person name="Han R."/>
            <person name="Cavanaugh K."/>
            <person name="Michelmore R."/>
        </authorList>
    </citation>
    <scope>NUCLEOTIDE SEQUENCE [LARGE SCALE GENOMIC DNA]</scope>
    <source>
        <strain evidence="8 9">SF5</strain>
    </source>
</reference>
<organism evidence="8 9">
    <name type="scientific">Bremia lactucae</name>
    <name type="common">Lettuce downy mildew</name>
    <dbReference type="NCBI Taxonomy" id="4779"/>
    <lineage>
        <taxon>Eukaryota</taxon>
        <taxon>Sar</taxon>
        <taxon>Stramenopiles</taxon>
        <taxon>Oomycota</taxon>
        <taxon>Peronosporomycetes</taxon>
        <taxon>Peronosporales</taxon>
        <taxon>Peronosporaceae</taxon>
        <taxon>Bremia</taxon>
    </lineage>
</organism>
<dbReference type="GO" id="GO:0000978">
    <property type="term" value="F:RNA polymerase II cis-regulatory region sequence-specific DNA binding"/>
    <property type="evidence" value="ECO:0007669"/>
    <property type="project" value="TreeGrafter"/>
</dbReference>
<dbReference type="GO" id="GO:0016602">
    <property type="term" value="C:CCAAT-binding factor complex"/>
    <property type="evidence" value="ECO:0007669"/>
    <property type="project" value="InterPro"/>
</dbReference>
<dbReference type="EMBL" id="SHOA02000006">
    <property type="protein sequence ID" value="TDH67512.1"/>
    <property type="molecule type" value="Genomic_DNA"/>
</dbReference>
<dbReference type="InterPro" id="IPR027113">
    <property type="entry name" value="Transc_fact_NFYB/HAP3"/>
</dbReference>
<comment type="caution">
    <text evidence="8">The sequence shown here is derived from an EMBL/GenBank/DDBJ whole genome shotgun (WGS) entry which is preliminary data.</text>
</comment>
<evidence type="ECO:0000313" key="9">
    <source>
        <dbReference type="Proteomes" id="UP000294530"/>
    </source>
</evidence>
<evidence type="ECO:0000256" key="4">
    <source>
        <dbReference type="ARBA" id="ARBA00023163"/>
    </source>
</evidence>
<name>A0A976FIL9_BRELC</name>
<dbReference type="AlphaFoldDB" id="A0A976FIL9"/>
<dbReference type="RefSeq" id="XP_067817011.1">
    <property type="nucleotide sequence ID" value="XM_067966648.1"/>
</dbReference>
<sequence>MAQPAATGAASTSAAPPVLLSTSSPSNQDRNEAKTHACPSYSALSSDTEQKPQNVAAESPSAKAEPPTDSLEATVNVRAAKIAKLLSTQAVMIDCTTQEQEEVRKMQQLALAQQPVQQFQAMTQELEAPSRFAMKPSSTISSSPTIITPSVVGLVKTTNDLPKHQSEQLTKLQQNAPRQAQSVQPQSNEEWLRNKFLLEQEKPMLLKLQTQQQDGHSGNTATATLIADKLLTQQQQVLRQQQLFRSMLQKQQDQQKAQLHFKMQLQKGGNTVPPLMPRITGKKSTTTATTTYYSMKKRKLKSAVDMELELLAKVCIRVASARTDCEMRQALDKMASWLHRCPKVILLQIAERDYRDSIAYRRPMLMQQNRWPLDLQVKSEWITQKIESLLAVSLLREQKKDAREKTVKKEATVNSAVGTFAVARHNELKGVFATTIKSAALETIPLSTNKATVEREYAEVKAQLQSRQIEMNQKAKAKRDAAKLEASNVVDSAATAAMAGTCYKRPLQFQGSDSFQKSPISSIQTVTTSVTSMYRPPSTTTIPPISPQVAQHLYDLDLSPRATSEPDDKMYLPSRIVSKIMYNALPRASDPRGASQNIQSAQGCNAQEDHDSFQDSITISDDAVTFMQECVTEFLLYFTSEARDVSVLQNRKTKKGIGLSISGTHIVESMDNLGLTSYAQVLSKYNEKVKEFQEAAARRKIERKKMTQLQRATAAVNAMTAERFGVYGHIGANSKPMLLDNTQKGNGPLISHSDVMTGSKPTALGSTVLSVTTTPTTSKITIPTTEE</sequence>
<proteinExistence type="inferred from homology"/>
<dbReference type="Gene3D" id="1.10.20.10">
    <property type="entry name" value="Histone, subunit A"/>
    <property type="match status" value="1"/>
</dbReference>
<dbReference type="PANTHER" id="PTHR11064:SF9">
    <property type="entry name" value="NUCLEAR TRANSCRIPTION FACTOR Y SUBUNIT BETA"/>
    <property type="match status" value="1"/>
</dbReference>
<dbReference type="KEGG" id="blac:94352319"/>
<dbReference type="PANTHER" id="PTHR11064">
    <property type="entry name" value="CCAAT-BINDING TRANSCRIPTION FACTOR-RELATED"/>
    <property type="match status" value="1"/>
</dbReference>
<protein>
    <recommendedName>
        <fullName evidence="7">Transcription factor CBF/NF-Y/archaeal histone domain-containing protein</fullName>
    </recommendedName>
</protein>
<keyword evidence="9" id="KW-1185">Reference proteome</keyword>
<evidence type="ECO:0000256" key="2">
    <source>
        <dbReference type="ARBA" id="ARBA00023015"/>
    </source>
</evidence>
<dbReference type="Pfam" id="PF00808">
    <property type="entry name" value="CBFD_NFYB_HMF"/>
    <property type="match status" value="1"/>
</dbReference>
<evidence type="ECO:0000256" key="1">
    <source>
        <dbReference type="ARBA" id="ARBA00009053"/>
    </source>
</evidence>
<dbReference type="GO" id="GO:0001228">
    <property type="term" value="F:DNA-binding transcription activator activity, RNA polymerase II-specific"/>
    <property type="evidence" value="ECO:0007669"/>
    <property type="project" value="InterPro"/>
</dbReference>
<evidence type="ECO:0000259" key="7">
    <source>
        <dbReference type="Pfam" id="PF00808"/>
    </source>
</evidence>
<dbReference type="InterPro" id="IPR003958">
    <property type="entry name" value="CBFA_NFYB_domain"/>
</dbReference>
<dbReference type="InterPro" id="IPR009072">
    <property type="entry name" value="Histone-fold"/>
</dbReference>
<comment type="similarity">
    <text evidence="1">Belongs to the NFYB/HAP3 subunit family.</text>
</comment>
<dbReference type="GO" id="GO:0046982">
    <property type="term" value="F:protein heterodimerization activity"/>
    <property type="evidence" value="ECO:0007669"/>
    <property type="project" value="InterPro"/>
</dbReference>
<dbReference type="Proteomes" id="UP000294530">
    <property type="component" value="Unassembled WGS sequence"/>
</dbReference>
<feature type="compositionally biased region" description="Polar residues" evidence="6">
    <location>
        <begin position="42"/>
        <end position="53"/>
    </location>
</feature>
<feature type="region of interest" description="Disordered" evidence="6">
    <location>
        <begin position="1"/>
        <end position="70"/>
    </location>
</feature>
<keyword evidence="3" id="KW-0238">DNA-binding</keyword>
<keyword evidence="2" id="KW-0805">Transcription regulation</keyword>
<evidence type="ECO:0000256" key="6">
    <source>
        <dbReference type="SAM" id="MobiDB-lite"/>
    </source>
</evidence>
<gene>
    <name evidence="8" type="ORF">CCR75_008597</name>
</gene>
<keyword evidence="4" id="KW-0804">Transcription</keyword>
<dbReference type="OrthoDB" id="386949at2759"/>
<dbReference type="SUPFAM" id="SSF47113">
    <property type="entry name" value="Histone-fold"/>
    <property type="match status" value="1"/>
</dbReference>
<dbReference type="GeneID" id="94352319"/>
<keyword evidence="5" id="KW-0175">Coiled coil</keyword>
<evidence type="ECO:0000256" key="5">
    <source>
        <dbReference type="SAM" id="Coils"/>
    </source>
</evidence>
<feature type="compositionally biased region" description="Low complexity" evidence="6">
    <location>
        <begin position="56"/>
        <end position="67"/>
    </location>
</feature>